<dbReference type="PANTHER" id="PTHR10803">
    <property type="entry name" value="ARSENICAL PUMP-DRIVING ATPASE ARSENITE-TRANSLOCATING ATPASE"/>
    <property type="match status" value="1"/>
</dbReference>
<evidence type="ECO:0000313" key="3">
    <source>
        <dbReference type="EMBL" id="SDH96044.1"/>
    </source>
</evidence>
<dbReference type="Gene3D" id="3.40.50.300">
    <property type="entry name" value="P-loop containing nucleotide triphosphate hydrolases"/>
    <property type="match status" value="2"/>
</dbReference>
<dbReference type="OrthoDB" id="9780677at2"/>
<dbReference type="RefSeq" id="WP_091274540.1">
    <property type="nucleotide sequence ID" value="NZ_FNDK01000016.1"/>
</dbReference>
<keyword evidence="3" id="KW-0547">Nucleotide-binding</keyword>
<accession>A0A1G8GNT1</accession>
<evidence type="ECO:0000313" key="4">
    <source>
        <dbReference type="Proteomes" id="UP000199163"/>
    </source>
</evidence>
<dbReference type="Proteomes" id="UP000199163">
    <property type="component" value="Unassembled WGS sequence"/>
</dbReference>
<keyword evidence="4" id="KW-1185">Reference proteome</keyword>
<dbReference type="STRING" id="568899.SAMN05192534_11661"/>
<feature type="domain" description="ArsA/GET3 Anion-transporting ATPase-like" evidence="2">
    <location>
        <begin position="331"/>
        <end position="469"/>
    </location>
</feature>
<dbReference type="GO" id="GO:0016887">
    <property type="term" value="F:ATP hydrolysis activity"/>
    <property type="evidence" value="ECO:0007669"/>
    <property type="project" value="InterPro"/>
</dbReference>
<dbReference type="GO" id="GO:0005524">
    <property type="term" value="F:ATP binding"/>
    <property type="evidence" value="ECO:0007669"/>
    <property type="project" value="UniProtKB-KW"/>
</dbReference>
<organism evidence="3 4">
    <name type="scientific">Alteribacillus persepolensis</name>
    <dbReference type="NCBI Taxonomy" id="568899"/>
    <lineage>
        <taxon>Bacteria</taxon>
        <taxon>Bacillati</taxon>
        <taxon>Bacillota</taxon>
        <taxon>Bacilli</taxon>
        <taxon>Bacillales</taxon>
        <taxon>Bacillaceae</taxon>
        <taxon>Alteribacillus</taxon>
    </lineage>
</organism>
<dbReference type="CDD" id="cd02035">
    <property type="entry name" value="ArsA"/>
    <property type="match status" value="2"/>
</dbReference>
<feature type="domain" description="ArsA/GET3 Anion-transporting ATPase-like" evidence="2">
    <location>
        <begin position="11"/>
        <end position="291"/>
    </location>
</feature>
<dbReference type="InterPro" id="IPR025723">
    <property type="entry name" value="ArsA/GET3_ATPase-like"/>
</dbReference>
<sequence length="586" mass="64827">MRFQREHLPHTKHLFFTGKGGAGKTSAAAASAISLAESGCRVLIVSTDPASNLQDVFHVSLSNEQTPVPGINGLYALNIDPEEAARVYRENVVGPYRGKLPDAAIKSMEEQLSGACTVEIAAFDEFTRLLAAPDVENMFDFIIFDTAPTGHTLRLLQLPTAWSDFLDQSTHGASCLGPVSGLQEKEKMYQQTVRTLSDSQLTSLFLIARPEESSLAEAGRASAELKELGISNQFLLLNGVHPGSMSTDSITEIYIHQQQEAIRHMPEELKGLQQYRIPLLPYNIEGMDGLRLLLNQDTANAEAKQEAVLPPVLDLPSVDTVVDDLIQRDSRFIMTMGKGGVGKTSMAALIAVKLAERGFPVHLTTTDPANHLQHSLKDKKLPALLTISSIDPDIETTKYKEDVLSNVQDDLDQDSLLYLQEDLDSPCTEEIAIFHAFAKTAARAKSEFVVLDTAPTGHTLLLLDAAQSFHHEVLRSQGELPSEVKRLLPRLRNRQETSVLIMTLPETTPVLEAERLEADLLRADIQPAWWVINHSFLAARVEDPILQGRARQEAKWIERVHANHPHRTSLIPYQPIPRRTTITSQP</sequence>
<evidence type="ECO:0000259" key="2">
    <source>
        <dbReference type="Pfam" id="PF02374"/>
    </source>
</evidence>
<comment type="similarity">
    <text evidence="1">Belongs to the arsA ATPase family.</text>
</comment>
<dbReference type="GO" id="GO:0015446">
    <property type="term" value="F:ATPase-coupled arsenite transmembrane transporter activity"/>
    <property type="evidence" value="ECO:0007669"/>
    <property type="project" value="InterPro"/>
</dbReference>
<protein>
    <submittedName>
        <fullName evidence="3">Arsenite efflux ATP-binding protein ArsA</fullName>
    </submittedName>
</protein>
<dbReference type="AlphaFoldDB" id="A0A1G8GNT1"/>
<dbReference type="PIRSF" id="PIRSF001327">
    <property type="entry name" value="Arsenical_pump-driving_ATPase"/>
    <property type="match status" value="1"/>
</dbReference>
<gene>
    <name evidence="3" type="ORF">SAMN05192534_11661</name>
</gene>
<dbReference type="NCBIfam" id="TIGR00345">
    <property type="entry name" value="GET3_arsA_TRC40"/>
    <property type="match status" value="1"/>
</dbReference>
<reference evidence="3 4" key="1">
    <citation type="submission" date="2016-10" db="EMBL/GenBank/DDBJ databases">
        <authorList>
            <person name="de Groot N.N."/>
        </authorList>
    </citation>
    <scope>NUCLEOTIDE SEQUENCE [LARGE SCALE GENOMIC DNA]</scope>
    <source>
        <strain evidence="3 4">DSM 21632</strain>
    </source>
</reference>
<keyword evidence="3" id="KW-0067">ATP-binding</keyword>
<dbReference type="SUPFAM" id="SSF52540">
    <property type="entry name" value="P-loop containing nucleoside triphosphate hydrolases"/>
    <property type="match status" value="2"/>
</dbReference>
<dbReference type="InterPro" id="IPR016300">
    <property type="entry name" value="ATPase_ArsA/GET3"/>
</dbReference>
<dbReference type="InterPro" id="IPR027417">
    <property type="entry name" value="P-loop_NTPase"/>
</dbReference>
<name>A0A1G8GNT1_9BACI</name>
<dbReference type="PANTHER" id="PTHR10803:SF3">
    <property type="entry name" value="ATPASE GET3"/>
    <property type="match status" value="1"/>
</dbReference>
<dbReference type="InterPro" id="IPR027541">
    <property type="entry name" value="Ars_ATPase"/>
</dbReference>
<proteinExistence type="inferred from homology"/>
<evidence type="ECO:0000256" key="1">
    <source>
        <dbReference type="ARBA" id="ARBA00011040"/>
    </source>
</evidence>
<dbReference type="Pfam" id="PF02374">
    <property type="entry name" value="ArsA_ATPase"/>
    <property type="match status" value="2"/>
</dbReference>
<dbReference type="EMBL" id="FNDK01000016">
    <property type="protein sequence ID" value="SDH96044.1"/>
    <property type="molecule type" value="Genomic_DNA"/>
</dbReference>
<dbReference type="NCBIfam" id="TIGR04291">
    <property type="entry name" value="arsen_driv_ArsA"/>
    <property type="match status" value="1"/>
</dbReference>